<evidence type="ECO:0000256" key="7">
    <source>
        <dbReference type="SAM" id="SignalP"/>
    </source>
</evidence>
<keyword evidence="3" id="KW-0479">Metal-binding</keyword>
<reference evidence="10 11" key="1">
    <citation type="submission" date="2022-09" db="EMBL/GenBank/DDBJ databases">
        <title>New species of Phenylobacterium.</title>
        <authorList>
            <person name="Mieszkin S."/>
        </authorList>
    </citation>
    <scope>NUCLEOTIDE SEQUENCE [LARGE SCALE GENOMIC DNA]</scope>
    <source>
        <strain evidence="10 11">HK31-G</strain>
    </source>
</reference>
<sequence>MRSQFMCAAAVAVLLVAGHASAADKPEFGEVGLDLASMDRTVAPGDDFYAYVNGGWLKSATIPADRSNYSDVARLREQSLARVRGIVEAGAASPSSADARKFGDIYASFMDEAAIEAAGITPLKADLAMIAAVKTPQDVARVMAALERKQRPFGYGSPQPSFPVYPAVGIDAKDPTKGSSELVQGGLGLPDREYYLTDDPKFAAARAAYKTYLTQIFTLAGMGDGAARADRIIAFETALAKVHWSRVESRDADKVYNPMTPAQLIAAAPGFDWKTYLDGAGFGARPVLILNQTSAITGFAKLAGATDMETWRDYLASRLIKDAAPVLPKAFVEADFAFHGKALTGTPELNARWKRGIAAVNLAMGDAVGKSYAAQYFPPEAKAKIEDLVGEVKAAFSRRIDRLDWMAPQTKVRAKLKLANLRVEVGYPETWRDYSALTIVRGEAFANSQRAAAFEYARNLAEMEKPVDRAQWWLTLTPQTVNAFNAGPLNKLAFPAGFLAAPWFDPAADPAVNYGAIGSVIGHEISHSFDDQGAKLDEQGRLIAWWTPADLTAFEASTGKLAAQYDAYQALPDLKLNGRLTLGENVGDLGGLAAALDAYHASLGGKPAPVIGGLTGDQRFFMSYAQSYRTLMREPFLRQIIATDPHALGQFRAYEVRNFDAWYTAFDVKPGQKLYLAPAERVRIW</sequence>
<dbReference type="EMBL" id="JAOTJD010000003">
    <property type="protein sequence ID" value="MFD3262915.1"/>
    <property type="molecule type" value="Genomic_DNA"/>
</dbReference>
<keyword evidence="4" id="KW-0378">Hydrolase</keyword>
<evidence type="ECO:0000256" key="6">
    <source>
        <dbReference type="ARBA" id="ARBA00023049"/>
    </source>
</evidence>
<dbReference type="PRINTS" id="PR00786">
    <property type="entry name" value="NEPRILYSIN"/>
</dbReference>
<keyword evidence="6" id="KW-0482">Metalloprotease</keyword>
<name>A0ABW6CIL9_9CAUL</name>
<proteinExistence type="predicted"/>
<feature type="domain" description="Peptidase M13 N-terminal" evidence="9">
    <location>
        <begin position="44"/>
        <end position="428"/>
    </location>
</feature>
<evidence type="ECO:0000259" key="8">
    <source>
        <dbReference type="Pfam" id="PF01431"/>
    </source>
</evidence>
<keyword evidence="2" id="KW-0645">Protease</keyword>
<dbReference type="PANTHER" id="PTHR11733">
    <property type="entry name" value="ZINC METALLOPROTEASE FAMILY M13 NEPRILYSIN-RELATED"/>
    <property type="match status" value="1"/>
</dbReference>
<dbReference type="InterPro" id="IPR000718">
    <property type="entry name" value="Peptidase_M13"/>
</dbReference>
<evidence type="ECO:0000256" key="1">
    <source>
        <dbReference type="ARBA" id="ARBA00001947"/>
    </source>
</evidence>
<dbReference type="CDD" id="cd08662">
    <property type="entry name" value="M13"/>
    <property type="match status" value="1"/>
</dbReference>
<dbReference type="Gene3D" id="3.40.390.10">
    <property type="entry name" value="Collagenase (Catalytic Domain)"/>
    <property type="match status" value="1"/>
</dbReference>
<dbReference type="PROSITE" id="PS51885">
    <property type="entry name" value="NEPRILYSIN"/>
    <property type="match status" value="1"/>
</dbReference>
<organism evidence="10 11">
    <name type="scientific">Phenylobacterium ferrooxidans</name>
    <dbReference type="NCBI Taxonomy" id="2982689"/>
    <lineage>
        <taxon>Bacteria</taxon>
        <taxon>Pseudomonadati</taxon>
        <taxon>Pseudomonadota</taxon>
        <taxon>Alphaproteobacteria</taxon>
        <taxon>Caulobacterales</taxon>
        <taxon>Caulobacteraceae</taxon>
        <taxon>Phenylobacterium</taxon>
    </lineage>
</organism>
<evidence type="ECO:0000313" key="10">
    <source>
        <dbReference type="EMBL" id="MFD3262915.1"/>
    </source>
</evidence>
<comment type="cofactor">
    <cofactor evidence="1">
        <name>Zn(2+)</name>
        <dbReference type="ChEBI" id="CHEBI:29105"/>
    </cofactor>
</comment>
<feature type="domain" description="Peptidase M13 C-terminal" evidence="8">
    <location>
        <begin position="482"/>
        <end position="682"/>
    </location>
</feature>
<dbReference type="InterPro" id="IPR018497">
    <property type="entry name" value="Peptidase_M13_C"/>
</dbReference>
<evidence type="ECO:0000313" key="11">
    <source>
        <dbReference type="Proteomes" id="UP001598130"/>
    </source>
</evidence>
<dbReference type="Gene3D" id="1.10.1380.10">
    <property type="entry name" value="Neutral endopeptidase , domain2"/>
    <property type="match status" value="1"/>
</dbReference>
<evidence type="ECO:0000256" key="2">
    <source>
        <dbReference type="ARBA" id="ARBA00022670"/>
    </source>
</evidence>
<feature type="signal peptide" evidence="7">
    <location>
        <begin position="1"/>
        <end position="22"/>
    </location>
</feature>
<dbReference type="RefSeq" id="WP_377367454.1">
    <property type="nucleotide sequence ID" value="NZ_JAOTJD010000003.1"/>
</dbReference>
<dbReference type="SUPFAM" id="SSF55486">
    <property type="entry name" value="Metalloproteases ('zincins'), catalytic domain"/>
    <property type="match status" value="1"/>
</dbReference>
<evidence type="ECO:0000259" key="9">
    <source>
        <dbReference type="Pfam" id="PF05649"/>
    </source>
</evidence>
<comment type="caution">
    <text evidence="10">The sequence shown here is derived from an EMBL/GenBank/DDBJ whole genome shotgun (WGS) entry which is preliminary data.</text>
</comment>
<keyword evidence="5" id="KW-0862">Zinc</keyword>
<dbReference type="InterPro" id="IPR042089">
    <property type="entry name" value="Peptidase_M13_dom_2"/>
</dbReference>
<dbReference type="InterPro" id="IPR008753">
    <property type="entry name" value="Peptidase_M13_N"/>
</dbReference>
<evidence type="ECO:0000256" key="4">
    <source>
        <dbReference type="ARBA" id="ARBA00022801"/>
    </source>
</evidence>
<keyword evidence="11" id="KW-1185">Reference proteome</keyword>
<accession>A0ABW6CIL9</accession>
<dbReference type="Pfam" id="PF05649">
    <property type="entry name" value="Peptidase_M13_N"/>
    <property type="match status" value="1"/>
</dbReference>
<dbReference type="Pfam" id="PF01431">
    <property type="entry name" value="Peptidase_M13"/>
    <property type="match status" value="1"/>
</dbReference>
<gene>
    <name evidence="10" type="ORF">OCL97_02925</name>
</gene>
<evidence type="ECO:0000256" key="5">
    <source>
        <dbReference type="ARBA" id="ARBA00022833"/>
    </source>
</evidence>
<dbReference type="InterPro" id="IPR024079">
    <property type="entry name" value="MetalloPept_cat_dom_sf"/>
</dbReference>
<keyword evidence="7" id="KW-0732">Signal</keyword>
<dbReference type="PANTHER" id="PTHR11733:SF211">
    <property type="entry name" value="OLIGOPEPTIDASE LIPOPROTEIN M13 FAMILY"/>
    <property type="match status" value="1"/>
</dbReference>
<evidence type="ECO:0000256" key="3">
    <source>
        <dbReference type="ARBA" id="ARBA00022723"/>
    </source>
</evidence>
<feature type="chain" id="PRO_5045458997" evidence="7">
    <location>
        <begin position="23"/>
        <end position="685"/>
    </location>
</feature>
<protein>
    <submittedName>
        <fullName evidence="10">M13 family peptidase</fullName>
    </submittedName>
</protein>
<dbReference type="Proteomes" id="UP001598130">
    <property type="component" value="Unassembled WGS sequence"/>
</dbReference>